<feature type="compositionally biased region" description="Low complexity" evidence="9">
    <location>
        <begin position="43"/>
        <end position="52"/>
    </location>
</feature>
<dbReference type="PROSITE" id="PS50157">
    <property type="entry name" value="ZINC_FINGER_C2H2_2"/>
    <property type="match status" value="1"/>
</dbReference>
<dbReference type="InterPro" id="IPR036236">
    <property type="entry name" value="Znf_C2H2_sf"/>
</dbReference>
<name>A0A9P0GTE2_PHACE</name>
<evidence type="ECO:0000256" key="8">
    <source>
        <dbReference type="PROSITE-ProRule" id="PRU00042"/>
    </source>
</evidence>
<dbReference type="PANTHER" id="PTHR24392:SF58">
    <property type="entry name" value="C2H2-TYPE DOMAIN-CONTAINING PROTEIN"/>
    <property type="match status" value="1"/>
</dbReference>
<keyword evidence="2" id="KW-0479">Metal-binding</keyword>
<evidence type="ECO:0000313" key="12">
    <source>
        <dbReference type="Proteomes" id="UP001153737"/>
    </source>
</evidence>
<protein>
    <recommendedName>
        <fullName evidence="10">C2H2-type domain-containing protein</fullName>
    </recommendedName>
</protein>
<proteinExistence type="predicted"/>
<dbReference type="PROSITE" id="PS00028">
    <property type="entry name" value="ZINC_FINGER_C2H2_1"/>
    <property type="match status" value="1"/>
</dbReference>
<dbReference type="SUPFAM" id="SSF57667">
    <property type="entry name" value="beta-beta-alpha zinc fingers"/>
    <property type="match status" value="1"/>
</dbReference>
<evidence type="ECO:0000256" key="1">
    <source>
        <dbReference type="ARBA" id="ARBA00004123"/>
    </source>
</evidence>
<gene>
    <name evidence="11" type="ORF">PHAECO_LOCUS6188</name>
</gene>
<dbReference type="AlphaFoldDB" id="A0A9P0GTE2"/>
<comment type="subcellular location">
    <subcellularLocation>
        <location evidence="1">Nucleus</location>
    </subcellularLocation>
</comment>
<dbReference type="EMBL" id="OU896708">
    <property type="protein sequence ID" value="CAH1156102.1"/>
    <property type="molecule type" value="Genomic_DNA"/>
</dbReference>
<evidence type="ECO:0000259" key="10">
    <source>
        <dbReference type="PROSITE" id="PS50157"/>
    </source>
</evidence>
<keyword evidence="6" id="KW-0238">DNA-binding</keyword>
<keyword evidence="7" id="KW-0539">Nucleus</keyword>
<accession>A0A9P0GTE2</accession>
<reference evidence="11" key="2">
    <citation type="submission" date="2022-10" db="EMBL/GenBank/DDBJ databases">
        <authorList>
            <consortium name="ENA_rothamsted_submissions"/>
            <consortium name="culmorum"/>
            <person name="King R."/>
        </authorList>
    </citation>
    <scope>NUCLEOTIDE SEQUENCE</scope>
</reference>
<dbReference type="Proteomes" id="UP001153737">
    <property type="component" value="Chromosome 2"/>
</dbReference>
<evidence type="ECO:0000256" key="3">
    <source>
        <dbReference type="ARBA" id="ARBA00022737"/>
    </source>
</evidence>
<evidence type="ECO:0000256" key="9">
    <source>
        <dbReference type="SAM" id="MobiDB-lite"/>
    </source>
</evidence>
<dbReference type="GO" id="GO:0008270">
    <property type="term" value="F:zinc ion binding"/>
    <property type="evidence" value="ECO:0007669"/>
    <property type="project" value="UniProtKB-KW"/>
</dbReference>
<evidence type="ECO:0000256" key="4">
    <source>
        <dbReference type="ARBA" id="ARBA00022771"/>
    </source>
</evidence>
<evidence type="ECO:0000256" key="6">
    <source>
        <dbReference type="ARBA" id="ARBA00023125"/>
    </source>
</evidence>
<sequence length="202" mass="23453">MVSVLNNSISLLPQIGSSDRKLLSPSFHGDYRYGIRGTAPQVSSSSPSLTSSEDSEVVQGPTDLDSYDSFENTFAHWPDSLSSVELYRCEYCNFKTDVFEYFLKHGQNNHNQSFKRKFTCNKCPYSAAKRWKVIEHMKYHEKLPGIKLYECVLCPFKAPQRHQLDRHIMFIHQNMGIKYKCHVCSIELQSKTLLKKHKRTHK</sequence>
<evidence type="ECO:0000256" key="2">
    <source>
        <dbReference type="ARBA" id="ARBA00022723"/>
    </source>
</evidence>
<keyword evidence="3" id="KW-0677">Repeat</keyword>
<dbReference type="PANTHER" id="PTHR24392">
    <property type="entry name" value="ZINC FINGER PROTEIN"/>
    <property type="match status" value="1"/>
</dbReference>
<evidence type="ECO:0000313" key="11">
    <source>
        <dbReference type="EMBL" id="CAH1156102.1"/>
    </source>
</evidence>
<dbReference type="Gene3D" id="3.30.160.60">
    <property type="entry name" value="Classic Zinc Finger"/>
    <property type="match status" value="2"/>
</dbReference>
<keyword evidence="12" id="KW-1185">Reference proteome</keyword>
<evidence type="ECO:0000256" key="5">
    <source>
        <dbReference type="ARBA" id="ARBA00022833"/>
    </source>
</evidence>
<evidence type="ECO:0000256" key="7">
    <source>
        <dbReference type="ARBA" id="ARBA00023242"/>
    </source>
</evidence>
<dbReference type="SMART" id="SM00355">
    <property type="entry name" value="ZnF_C2H2"/>
    <property type="match status" value="4"/>
</dbReference>
<dbReference type="GO" id="GO:0003677">
    <property type="term" value="F:DNA binding"/>
    <property type="evidence" value="ECO:0007669"/>
    <property type="project" value="UniProtKB-KW"/>
</dbReference>
<feature type="domain" description="C2H2-type" evidence="10">
    <location>
        <begin position="179"/>
        <end position="202"/>
    </location>
</feature>
<reference evidence="11" key="1">
    <citation type="submission" date="2022-01" db="EMBL/GenBank/DDBJ databases">
        <authorList>
            <person name="King R."/>
        </authorList>
    </citation>
    <scope>NUCLEOTIDE SEQUENCE</scope>
</reference>
<dbReference type="OrthoDB" id="6778522at2759"/>
<keyword evidence="5" id="KW-0862">Zinc</keyword>
<feature type="region of interest" description="Disordered" evidence="9">
    <location>
        <begin position="38"/>
        <end position="60"/>
    </location>
</feature>
<organism evidence="11 12">
    <name type="scientific">Phaedon cochleariae</name>
    <name type="common">Mustard beetle</name>
    <dbReference type="NCBI Taxonomy" id="80249"/>
    <lineage>
        <taxon>Eukaryota</taxon>
        <taxon>Metazoa</taxon>
        <taxon>Ecdysozoa</taxon>
        <taxon>Arthropoda</taxon>
        <taxon>Hexapoda</taxon>
        <taxon>Insecta</taxon>
        <taxon>Pterygota</taxon>
        <taxon>Neoptera</taxon>
        <taxon>Endopterygota</taxon>
        <taxon>Coleoptera</taxon>
        <taxon>Polyphaga</taxon>
        <taxon>Cucujiformia</taxon>
        <taxon>Chrysomeloidea</taxon>
        <taxon>Chrysomelidae</taxon>
        <taxon>Chrysomelinae</taxon>
        <taxon>Chrysomelini</taxon>
        <taxon>Phaedon</taxon>
    </lineage>
</organism>
<dbReference type="InterPro" id="IPR013087">
    <property type="entry name" value="Znf_C2H2_type"/>
</dbReference>
<dbReference type="GO" id="GO:0005634">
    <property type="term" value="C:nucleus"/>
    <property type="evidence" value="ECO:0007669"/>
    <property type="project" value="UniProtKB-SubCell"/>
</dbReference>
<keyword evidence="4 8" id="KW-0863">Zinc-finger</keyword>